<organism evidence="1 2">
    <name type="scientific">Phaseolus angularis</name>
    <name type="common">Azuki bean</name>
    <name type="synonym">Vigna angularis</name>
    <dbReference type="NCBI Taxonomy" id="3914"/>
    <lineage>
        <taxon>Eukaryota</taxon>
        <taxon>Viridiplantae</taxon>
        <taxon>Streptophyta</taxon>
        <taxon>Embryophyta</taxon>
        <taxon>Tracheophyta</taxon>
        <taxon>Spermatophyta</taxon>
        <taxon>Magnoliopsida</taxon>
        <taxon>eudicotyledons</taxon>
        <taxon>Gunneridae</taxon>
        <taxon>Pentapetalae</taxon>
        <taxon>rosids</taxon>
        <taxon>fabids</taxon>
        <taxon>Fabales</taxon>
        <taxon>Fabaceae</taxon>
        <taxon>Papilionoideae</taxon>
        <taxon>50 kb inversion clade</taxon>
        <taxon>NPAAA clade</taxon>
        <taxon>indigoferoid/millettioid clade</taxon>
        <taxon>Phaseoleae</taxon>
        <taxon>Vigna</taxon>
    </lineage>
</organism>
<evidence type="ECO:0000313" key="1">
    <source>
        <dbReference type="EMBL" id="KOM48282.1"/>
    </source>
</evidence>
<proteinExistence type="predicted"/>
<accession>A0A0L9V090</accession>
<dbReference type="AlphaFoldDB" id="A0A0L9V090"/>
<dbReference type="Proteomes" id="UP000053144">
    <property type="component" value="Chromosome 7"/>
</dbReference>
<reference evidence="2" key="1">
    <citation type="journal article" date="2015" name="Proc. Natl. Acad. Sci. U.S.A.">
        <title>Genome sequencing of adzuki bean (Vigna angularis) provides insight into high starch and low fat accumulation and domestication.</title>
        <authorList>
            <person name="Yang K."/>
            <person name="Tian Z."/>
            <person name="Chen C."/>
            <person name="Luo L."/>
            <person name="Zhao B."/>
            <person name="Wang Z."/>
            <person name="Yu L."/>
            <person name="Li Y."/>
            <person name="Sun Y."/>
            <person name="Li W."/>
            <person name="Chen Y."/>
            <person name="Li Y."/>
            <person name="Zhang Y."/>
            <person name="Ai D."/>
            <person name="Zhao J."/>
            <person name="Shang C."/>
            <person name="Ma Y."/>
            <person name="Wu B."/>
            <person name="Wang M."/>
            <person name="Gao L."/>
            <person name="Sun D."/>
            <person name="Zhang P."/>
            <person name="Guo F."/>
            <person name="Wang W."/>
            <person name="Li Y."/>
            <person name="Wang J."/>
            <person name="Varshney R.K."/>
            <person name="Wang J."/>
            <person name="Ling H.Q."/>
            <person name="Wan P."/>
        </authorList>
    </citation>
    <scope>NUCLEOTIDE SEQUENCE</scope>
    <source>
        <strain evidence="2">cv. Jingnong 6</strain>
    </source>
</reference>
<evidence type="ECO:0000313" key="2">
    <source>
        <dbReference type="Proteomes" id="UP000053144"/>
    </source>
</evidence>
<sequence>MLPRVQIPPLTYQTVQMMPPSSSTFSNRTLAVTTFPPHHSVTGQPLSCRRHHHVATSVHLLSSRNQIAPPSPCRREAAATSTFIAPLTETPPQRLSFIDASFFHSHRHLHLLHSRNPIATSPRGTPCRLLRNHLHHAVPSFSRGHHWVNLSTIDASPPSSVTTSPQPCTASKATVEVSTHQTITGSATKKSRLRCLRSHHRLRVSTCTQKNQIHRRRVRTNSNSSAGRGTRAHFPQSETLILGGKGADTCQSPIDYEKLVKQN</sequence>
<protein>
    <submittedName>
        <fullName evidence="1">Uncharacterized protein</fullName>
    </submittedName>
</protein>
<gene>
    <name evidence="1" type="ORF">LR48_Vigan07g198600</name>
</gene>
<dbReference type="Gramene" id="KOM48282">
    <property type="protein sequence ID" value="KOM48282"/>
    <property type="gene ID" value="LR48_Vigan07g198600"/>
</dbReference>
<name>A0A0L9V090_PHAAN</name>
<dbReference type="EMBL" id="CM003377">
    <property type="protein sequence ID" value="KOM48282.1"/>
    <property type="molecule type" value="Genomic_DNA"/>
</dbReference>